<organism evidence="2 3">
    <name type="scientific">Photobacterium damselae</name>
    <dbReference type="NCBI Taxonomy" id="38293"/>
    <lineage>
        <taxon>Bacteria</taxon>
        <taxon>Pseudomonadati</taxon>
        <taxon>Pseudomonadota</taxon>
        <taxon>Gammaproteobacteria</taxon>
        <taxon>Vibrionales</taxon>
        <taxon>Vibrionaceae</taxon>
        <taxon>Photobacterium</taxon>
    </lineage>
</organism>
<name>A0ABD6X3G2_PHODM</name>
<feature type="domain" description="DUF4145" evidence="1">
    <location>
        <begin position="44"/>
        <end position="129"/>
    </location>
</feature>
<dbReference type="InterPro" id="IPR025285">
    <property type="entry name" value="DUF4145"/>
</dbReference>
<gene>
    <name evidence="2" type="ORF">CTM90_10535</name>
</gene>
<comment type="caution">
    <text evidence="2">The sequence shown here is derived from an EMBL/GenBank/DDBJ whole genome shotgun (WGS) entry which is preliminary data.</text>
</comment>
<protein>
    <submittedName>
        <fullName evidence="2">DUF4145 domain-containing protein</fullName>
    </submittedName>
</protein>
<evidence type="ECO:0000313" key="3">
    <source>
        <dbReference type="Proteomes" id="UP000241404"/>
    </source>
</evidence>
<sequence length="156" mass="17667">MYDANNDKIYGSIFSPERNLNIRKPKRFLHINAKLNSVYNDIIKAFQVSLGIPTAMSIRSLLEAVCIDQGISDQQVWKFDKKIEKLQEVAGIPESIIEGLKSIKFIGDDAAHRLISPDKATLAFALDLLEALLVHLYEAKFELHLKAEQMKTLNIQ</sequence>
<evidence type="ECO:0000259" key="1">
    <source>
        <dbReference type="Pfam" id="PF13643"/>
    </source>
</evidence>
<dbReference type="AlphaFoldDB" id="A0ABD6X3G2"/>
<reference evidence="2 3" key="1">
    <citation type="submission" date="2018-03" db="EMBL/GenBank/DDBJ databases">
        <title>Whole genome sequencing of Histamine producing bacteria.</title>
        <authorList>
            <person name="Butler K."/>
        </authorList>
    </citation>
    <scope>NUCLEOTIDE SEQUENCE [LARGE SCALE GENOMIC DNA]</scope>
    <source>
        <strain evidence="2 3">BT-6</strain>
    </source>
</reference>
<dbReference type="EMBL" id="PYMM01000005">
    <property type="protein sequence ID" value="PSU16895.1"/>
    <property type="molecule type" value="Genomic_DNA"/>
</dbReference>
<accession>A0ABD6X3G2</accession>
<evidence type="ECO:0000313" key="2">
    <source>
        <dbReference type="EMBL" id="PSU16895.1"/>
    </source>
</evidence>
<dbReference type="Proteomes" id="UP000241404">
    <property type="component" value="Unassembled WGS sequence"/>
</dbReference>
<dbReference type="Pfam" id="PF13643">
    <property type="entry name" value="DUF4145"/>
    <property type="match status" value="1"/>
</dbReference>
<proteinExistence type="predicted"/>